<dbReference type="InterPro" id="IPR000962">
    <property type="entry name" value="Znf_DskA_TraR"/>
</dbReference>
<protein>
    <submittedName>
        <fullName evidence="7">Molecular chaperone DnaK</fullName>
    </submittedName>
</protein>
<dbReference type="AlphaFoldDB" id="A0A2T7BQ85"/>
<evidence type="ECO:0000256" key="4">
    <source>
        <dbReference type="PROSITE-ProRule" id="PRU00510"/>
    </source>
</evidence>
<keyword evidence="8" id="KW-1185">Reference proteome</keyword>
<dbReference type="Pfam" id="PF01258">
    <property type="entry name" value="zf-dskA_traR"/>
    <property type="match status" value="1"/>
</dbReference>
<feature type="zinc finger region" description="dksA C4-type" evidence="4">
    <location>
        <begin position="96"/>
        <end position="120"/>
    </location>
</feature>
<evidence type="ECO:0000256" key="2">
    <source>
        <dbReference type="ARBA" id="ARBA00022771"/>
    </source>
</evidence>
<keyword evidence="3" id="KW-0862">Zinc</keyword>
<reference evidence="7 8" key="1">
    <citation type="submission" date="2018-04" db="EMBL/GenBank/DDBJ databases">
        <title>Chitinophaga fuyangensis sp. nov., isolated from soil in a chemical factory.</title>
        <authorList>
            <person name="Chen K."/>
        </authorList>
    </citation>
    <scope>NUCLEOTIDE SEQUENCE [LARGE SCALE GENOMIC DNA]</scope>
    <source>
        <strain evidence="7 8">LY-1</strain>
    </source>
</reference>
<proteinExistence type="predicted"/>
<evidence type="ECO:0000313" key="7">
    <source>
        <dbReference type="EMBL" id="PUZ29835.1"/>
    </source>
</evidence>
<sequence length="126" mass="14450">MGVVYRYSDAELQEFKELIQKKLENARKELVFLQGLITRKDEAGTDDTENKYMSMEDGSGSQEREQLNQMASRQIQYADHLEKALIRIENKTYGVCRVTGKLIDKKRLQAVPHATLSIEAKLAKSK</sequence>
<evidence type="ECO:0000313" key="8">
    <source>
        <dbReference type="Proteomes" id="UP000244450"/>
    </source>
</evidence>
<dbReference type="PANTHER" id="PTHR33823">
    <property type="entry name" value="RNA POLYMERASE-BINDING TRANSCRIPTION FACTOR DKSA-RELATED"/>
    <property type="match status" value="1"/>
</dbReference>
<name>A0A2T7BQ85_9BACT</name>
<accession>A0A2T7BQ85</accession>
<evidence type="ECO:0000256" key="5">
    <source>
        <dbReference type="SAM" id="MobiDB-lite"/>
    </source>
</evidence>
<feature type="region of interest" description="Disordered" evidence="5">
    <location>
        <begin position="44"/>
        <end position="69"/>
    </location>
</feature>
<evidence type="ECO:0000256" key="3">
    <source>
        <dbReference type="ARBA" id="ARBA00022833"/>
    </source>
</evidence>
<dbReference type="PROSITE" id="PS51128">
    <property type="entry name" value="ZF_DKSA_2"/>
    <property type="match status" value="1"/>
</dbReference>
<organism evidence="7 8">
    <name type="scientific">Chitinophaga parva</name>
    <dbReference type="NCBI Taxonomy" id="2169414"/>
    <lineage>
        <taxon>Bacteria</taxon>
        <taxon>Pseudomonadati</taxon>
        <taxon>Bacteroidota</taxon>
        <taxon>Chitinophagia</taxon>
        <taxon>Chitinophagales</taxon>
        <taxon>Chitinophagaceae</taxon>
        <taxon>Chitinophaga</taxon>
    </lineage>
</organism>
<keyword evidence="1" id="KW-0479">Metal-binding</keyword>
<dbReference type="Gene3D" id="1.20.120.910">
    <property type="entry name" value="DksA, coiled-coil domain"/>
    <property type="match status" value="1"/>
</dbReference>
<keyword evidence="2" id="KW-0863">Zinc-finger</keyword>
<dbReference type="OrthoDB" id="9811543at2"/>
<dbReference type="EMBL" id="QCYK01000001">
    <property type="protein sequence ID" value="PUZ29835.1"/>
    <property type="molecule type" value="Genomic_DNA"/>
</dbReference>
<comment type="caution">
    <text evidence="7">The sequence shown here is derived from an EMBL/GenBank/DDBJ whole genome shotgun (WGS) entry which is preliminary data.</text>
</comment>
<dbReference type="Proteomes" id="UP000244450">
    <property type="component" value="Unassembled WGS sequence"/>
</dbReference>
<feature type="domain" description="Zinc finger DksA/TraR C4-type" evidence="6">
    <location>
        <begin position="92"/>
        <end position="120"/>
    </location>
</feature>
<evidence type="ECO:0000256" key="1">
    <source>
        <dbReference type="ARBA" id="ARBA00022723"/>
    </source>
</evidence>
<gene>
    <name evidence="7" type="ORF">DCC81_05310</name>
</gene>
<dbReference type="PANTHER" id="PTHR33823:SF2">
    <property type="entry name" value="RNA POLYMERASE-BINDING TRANSCRIPTION FACTOR DKSA"/>
    <property type="match status" value="1"/>
</dbReference>
<evidence type="ECO:0000259" key="6">
    <source>
        <dbReference type="Pfam" id="PF01258"/>
    </source>
</evidence>
<dbReference type="GO" id="GO:0008270">
    <property type="term" value="F:zinc ion binding"/>
    <property type="evidence" value="ECO:0007669"/>
    <property type="project" value="UniProtKB-KW"/>
</dbReference>